<dbReference type="OrthoDB" id="63935at2759"/>
<dbReference type="InterPro" id="IPR036291">
    <property type="entry name" value="NAD(P)-bd_dom_sf"/>
</dbReference>
<dbReference type="EMBL" id="KN818233">
    <property type="protein sequence ID" value="KIL67112.1"/>
    <property type="molecule type" value="Genomic_DNA"/>
</dbReference>
<keyword evidence="2" id="KW-1185">Reference proteome</keyword>
<gene>
    <name evidence="1" type="ORF">M378DRAFT_177559</name>
</gene>
<evidence type="ECO:0000313" key="1">
    <source>
        <dbReference type="EMBL" id="KIL67112.1"/>
    </source>
</evidence>
<organism evidence="1 2">
    <name type="scientific">Amanita muscaria (strain Koide BX008)</name>
    <dbReference type="NCBI Taxonomy" id="946122"/>
    <lineage>
        <taxon>Eukaryota</taxon>
        <taxon>Fungi</taxon>
        <taxon>Dikarya</taxon>
        <taxon>Basidiomycota</taxon>
        <taxon>Agaricomycotina</taxon>
        <taxon>Agaricomycetes</taxon>
        <taxon>Agaricomycetidae</taxon>
        <taxon>Agaricales</taxon>
        <taxon>Pluteineae</taxon>
        <taxon>Amanitaceae</taxon>
        <taxon>Amanita</taxon>
    </lineage>
</organism>
<proteinExistence type="predicted"/>
<evidence type="ECO:0000313" key="2">
    <source>
        <dbReference type="Proteomes" id="UP000054549"/>
    </source>
</evidence>
<dbReference type="Proteomes" id="UP000054549">
    <property type="component" value="Unassembled WGS sequence"/>
</dbReference>
<dbReference type="SUPFAM" id="SSF51735">
    <property type="entry name" value="NAD(P)-binding Rossmann-fold domains"/>
    <property type="match status" value="1"/>
</dbReference>
<evidence type="ECO:0008006" key="3">
    <source>
        <dbReference type="Google" id="ProtNLM"/>
    </source>
</evidence>
<dbReference type="AlphaFoldDB" id="A0A0C2WZ70"/>
<reference evidence="1 2" key="1">
    <citation type="submission" date="2014-04" db="EMBL/GenBank/DDBJ databases">
        <title>Evolutionary Origins and Diversification of the Mycorrhizal Mutualists.</title>
        <authorList>
            <consortium name="DOE Joint Genome Institute"/>
            <consortium name="Mycorrhizal Genomics Consortium"/>
            <person name="Kohler A."/>
            <person name="Kuo A."/>
            <person name="Nagy L.G."/>
            <person name="Floudas D."/>
            <person name="Copeland A."/>
            <person name="Barry K.W."/>
            <person name="Cichocki N."/>
            <person name="Veneault-Fourrey C."/>
            <person name="LaButti K."/>
            <person name="Lindquist E.A."/>
            <person name="Lipzen A."/>
            <person name="Lundell T."/>
            <person name="Morin E."/>
            <person name="Murat C."/>
            <person name="Riley R."/>
            <person name="Ohm R."/>
            <person name="Sun H."/>
            <person name="Tunlid A."/>
            <person name="Henrissat B."/>
            <person name="Grigoriev I.V."/>
            <person name="Hibbett D.S."/>
            <person name="Martin F."/>
        </authorList>
    </citation>
    <scope>NUCLEOTIDE SEQUENCE [LARGE SCALE GENOMIC DNA]</scope>
    <source>
        <strain evidence="1 2">Koide BX008</strain>
    </source>
</reference>
<dbReference type="HOGENOM" id="CLU_066707_1_0_1"/>
<sequence length="221" mass="24922">MTRTDGNILIFGGSRNIGYYAAIRLLATSGATVTFLLRSPTVFDKDEIVQPYMESGKTRVVKGDGLVKANVQRVWDEAGKERPVDTDLHSGAAKFHITKDKVGVERLIWHISGNEWPKENPEPDEKIIGRDGQKREGLPEFGSFKDLVIVRPLLLIDGECKADKLAANGKLDKKPYRIGDEDPCGYVISRQDVAHFIVEDVLKKWEKYRDEYRESAITLAY</sequence>
<dbReference type="InParanoid" id="A0A0C2WZ70"/>
<protein>
    <recommendedName>
        <fullName evidence="3">NAD(P)-binding domain-containing protein</fullName>
    </recommendedName>
</protein>
<accession>A0A0C2WZ70</accession>
<dbReference type="Gene3D" id="3.40.50.720">
    <property type="entry name" value="NAD(P)-binding Rossmann-like Domain"/>
    <property type="match status" value="1"/>
</dbReference>
<name>A0A0C2WZ70_AMAMK</name>